<evidence type="ECO:0000313" key="1">
    <source>
        <dbReference type="EMBL" id="KAF9879406.1"/>
    </source>
</evidence>
<dbReference type="GeneID" id="62158742"/>
<gene>
    <name evidence="1" type="ORF">CkaCkLH20_02949</name>
</gene>
<organism evidence="1 2">
    <name type="scientific">Colletotrichum karsti</name>
    <dbReference type="NCBI Taxonomy" id="1095194"/>
    <lineage>
        <taxon>Eukaryota</taxon>
        <taxon>Fungi</taxon>
        <taxon>Dikarya</taxon>
        <taxon>Ascomycota</taxon>
        <taxon>Pezizomycotina</taxon>
        <taxon>Sordariomycetes</taxon>
        <taxon>Hypocreomycetidae</taxon>
        <taxon>Glomerellales</taxon>
        <taxon>Glomerellaceae</taxon>
        <taxon>Colletotrichum</taxon>
        <taxon>Colletotrichum boninense species complex</taxon>
    </lineage>
</organism>
<proteinExistence type="predicted"/>
<dbReference type="EMBL" id="JAATWM020000007">
    <property type="protein sequence ID" value="KAF9879406.1"/>
    <property type="molecule type" value="Genomic_DNA"/>
</dbReference>
<reference evidence="1" key="2">
    <citation type="submission" date="2020-11" db="EMBL/GenBank/DDBJ databases">
        <title>Whole genome sequencing of Colletotrichum sp.</title>
        <authorList>
            <person name="Li H."/>
        </authorList>
    </citation>
    <scope>NUCLEOTIDE SEQUENCE</scope>
    <source>
        <strain evidence="1">CkLH20</strain>
    </source>
</reference>
<dbReference type="OrthoDB" id="5230947at2759"/>
<protein>
    <submittedName>
        <fullName evidence="1">Uncharacterized protein</fullName>
    </submittedName>
</protein>
<name>A0A9P6LNN4_9PEZI</name>
<dbReference type="AlphaFoldDB" id="A0A9P6LNN4"/>
<accession>A0A9P6LNN4</accession>
<sequence>MSDKGEIDDGVWAGATLEKGDGVTGLWSVIGYNLISPASPTTLKNPTTKQHIQTVKMGAVVSCIQSVFRTIGACLTSIVSGIGGILMAIINGIVSCCNIIINFLTCGTCGRRGGRSHHTTTRSRV</sequence>
<evidence type="ECO:0000313" key="2">
    <source>
        <dbReference type="Proteomes" id="UP000781932"/>
    </source>
</evidence>
<reference evidence="1" key="1">
    <citation type="submission" date="2020-03" db="EMBL/GenBank/DDBJ databases">
        <authorList>
            <person name="He L."/>
        </authorList>
    </citation>
    <scope>NUCLEOTIDE SEQUENCE</scope>
    <source>
        <strain evidence="1">CkLH20</strain>
    </source>
</reference>
<keyword evidence="2" id="KW-1185">Reference proteome</keyword>
<comment type="caution">
    <text evidence="1">The sequence shown here is derived from an EMBL/GenBank/DDBJ whole genome shotgun (WGS) entry which is preliminary data.</text>
</comment>
<dbReference type="Proteomes" id="UP000781932">
    <property type="component" value="Unassembled WGS sequence"/>
</dbReference>
<dbReference type="RefSeq" id="XP_038748867.1">
    <property type="nucleotide sequence ID" value="XM_038885668.1"/>
</dbReference>